<comment type="caution">
    <text evidence="1">The sequence shown here is derived from an EMBL/GenBank/DDBJ whole genome shotgun (WGS) entry which is preliminary data.</text>
</comment>
<gene>
    <name evidence="1" type="ORF">EVAR_14610_1</name>
</gene>
<dbReference type="AlphaFoldDB" id="A0A4C1UUD9"/>
<keyword evidence="2" id="KW-1185">Reference proteome</keyword>
<sequence length="103" mass="12171">MITNQFGIVNPKHRLSKSSTLSRKRRSRDRVNFQQSLARLRTAFGDGAPCAKTIYIWFAEFKRSLVNFCEYRDGRPSIAVNNKNIDYVRRTMETDQRVTYYEI</sequence>
<accession>A0A4C1UUD9</accession>
<name>A0A4C1UUD9_EUMVA</name>
<protein>
    <recommendedName>
        <fullName evidence="3">Mos1 transposase HTH domain-containing protein</fullName>
    </recommendedName>
</protein>
<reference evidence="1 2" key="1">
    <citation type="journal article" date="2019" name="Commun. Biol.">
        <title>The bagworm genome reveals a unique fibroin gene that provides high tensile strength.</title>
        <authorList>
            <person name="Kono N."/>
            <person name="Nakamura H."/>
            <person name="Ohtoshi R."/>
            <person name="Tomita M."/>
            <person name="Numata K."/>
            <person name="Arakawa K."/>
        </authorList>
    </citation>
    <scope>NUCLEOTIDE SEQUENCE [LARGE SCALE GENOMIC DNA]</scope>
</reference>
<dbReference type="EMBL" id="BGZK01000228">
    <property type="protein sequence ID" value="GBP30091.1"/>
    <property type="molecule type" value="Genomic_DNA"/>
</dbReference>
<proteinExistence type="predicted"/>
<evidence type="ECO:0000313" key="1">
    <source>
        <dbReference type="EMBL" id="GBP30091.1"/>
    </source>
</evidence>
<dbReference type="Proteomes" id="UP000299102">
    <property type="component" value="Unassembled WGS sequence"/>
</dbReference>
<evidence type="ECO:0008006" key="3">
    <source>
        <dbReference type="Google" id="ProtNLM"/>
    </source>
</evidence>
<evidence type="ECO:0000313" key="2">
    <source>
        <dbReference type="Proteomes" id="UP000299102"/>
    </source>
</evidence>
<organism evidence="1 2">
    <name type="scientific">Eumeta variegata</name>
    <name type="common">Bagworm moth</name>
    <name type="synonym">Eumeta japonica</name>
    <dbReference type="NCBI Taxonomy" id="151549"/>
    <lineage>
        <taxon>Eukaryota</taxon>
        <taxon>Metazoa</taxon>
        <taxon>Ecdysozoa</taxon>
        <taxon>Arthropoda</taxon>
        <taxon>Hexapoda</taxon>
        <taxon>Insecta</taxon>
        <taxon>Pterygota</taxon>
        <taxon>Neoptera</taxon>
        <taxon>Endopterygota</taxon>
        <taxon>Lepidoptera</taxon>
        <taxon>Glossata</taxon>
        <taxon>Ditrysia</taxon>
        <taxon>Tineoidea</taxon>
        <taxon>Psychidae</taxon>
        <taxon>Oiketicinae</taxon>
        <taxon>Eumeta</taxon>
    </lineage>
</organism>
<dbReference type="OrthoDB" id="10017160at2759"/>